<accession>A0A6L6WQ36</accession>
<organism evidence="2 3">
    <name type="scientific">Streptomyces typhae</name>
    <dbReference type="NCBI Taxonomy" id="2681492"/>
    <lineage>
        <taxon>Bacteria</taxon>
        <taxon>Bacillati</taxon>
        <taxon>Actinomycetota</taxon>
        <taxon>Actinomycetes</taxon>
        <taxon>Kitasatosporales</taxon>
        <taxon>Streptomycetaceae</taxon>
        <taxon>Streptomyces</taxon>
    </lineage>
</organism>
<proteinExistence type="predicted"/>
<name>A0A6L6WQ36_9ACTN</name>
<evidence type="ECO:0000313" key="3">
    <source>
        <dbReference type="Proteomes" id="UP000483802"/>
    </source>
</evidence>
<dbReference type="RefSeq" id="WP_157164422.1">
    <property type="nucleotide sequence ID" value="NZ_WPNZ01000002.1"/>
</dbReference>
<dbReference type="EMBL" id="WPNZ01000002">
    <property type="protein sequence ID" value="MVO84160.1"/>
    <property type="molecule type" value="Genomic_DNA"/>
</dbReference>
<feature type="region of interest" description="Disordered" evidence="1">
    <location>
        <begin position="138"/>
        <end position="160"/>
    </location>
</feature>
<dbReference type="AlphaFoldDB" id="A0A6L6WQ36"/>
<dbReference type="InterPro" id="IPR045731">
    <property type="entry name" value="DUF6085"/>
</dbReference>
<evidence type="ECO:0000313" key="2">
    <source>
        <dbReference type="EMBL" id="MVO84160.1"/>
    </source>
</evidence>
<reference evidence="2 3" key="1">
    <citation type="submission" date="2019-11" db="EMBL/GenBank/DDBJ databases">
        <title>Streptomyces typhae sp. nov., a novel endophytic actinomycete isolated from the root of cattail pollen (Typha angustifolia L.).</title>
        <authorList>
            <person name="Peng C."/>
        </authorList>
    </citation>
    <scope>NUCLEOTIDE SEQUENCE [LARGE SCALE GENOMIC DNA]</scope>
    <source>
        <strain evidence="3">p1417</strain>
    </source>
</reference>
<evidence type="ECO:0000256" key="1">
    <source>
        <dbReference type="SAM" id="MobiDB-lite"/>
    </source>
</evidence>
<sequence>MTEQPASTAPLAAGLPHVQGRCPACGAAGLFLGNGGYITCSVIDCPQPDAATEVLADFWEARQHGAFTFCPQSVGHVTMAAFAKKITEKVTAVAQRAEAVRYANEQKQRAERAGAAVERGRAYAHELRHKDAMGLLAALDTAPGPASSRATEPTTQHKEP</sequence>
<dbReference type="Proteomes" id="UP000483802">
    <property type="component" value="Unassembled WGS sequence"/>
</dbReference>
<gene>
    <name evidence="2" type="ORF">GPA10_05085</name>
</gene>
<protein>
    <submittedName>
        <fullName evidence="2">Uncharacterized protein</fullName>
    </submittedName>
</protein>
<dbReference type="Pfam" id="PF19563">
    <property type="entry name" value="DUF6085"/>
    <property type="match status" value="1"/>
</dbReference>
<keyword evidence="3" id="KW-1185">Reference proteome</keyword>
<comment type="caution">
    <text evidence="2">The sequence shown here is derived from an EMBL/GenBank/DDBJ whole genome shotgun (WGS) entry which is preliminary data.</text>
</comment>